<feature type="compositionally biased region" description="Low complexity" evidence="4">
    <location>
        <begin position="100"/>
        <end position="109"/>
    </location>
</feature>
<sequence>MSSARFAAYGTIAFSSLCVSLTLLYIPVFLGKISNIQNALTVNMEEFNTLQEMTWKQMMEVRGEPFPTKKAKRQTNEICNCDEMSLCPAGPPGKPGPPGENGEPGASGEQGPSGIIGIVPPSDISNEGCRLCPPGPKGPLVCNFLYFYSKFDPIIPKLRASLESRARMERWELLARKDKRVQTVRRATKDRKDPKTTGNLVNIHLSMIKNKQGEPGQIGENGETGPAGPAGKPGTPGFAGQVGYQGERGQVNVAFHN</sequence>
<evidence type="ECO:0000313" key="7">
    <source>
        <dbReference type="EMBL" id="PAV57460.1"/>
    </source>
</evidence>
<comment type="caution">
    <text evidence="7">The sequence shown here is derived from an EMBL/GenBank/DDBJ whole genome shotgun (WGS) entry which is preliminary data.</text>
</comment>
<feature type="domain" description="Nematode cuticle collagen N-terminal" evidence="6">
    <location>
        <begin position="6"/>
        <end position="58"/>
    </location>
</feature>
<name>A0A2A2J6Q8_9BILA</name>
<dbReference type="STRING" id="2018661.A0A2A2J6Q8"/>
<feature type="region of interest" description="Disordered" evidence="4">
    <location>
        <begin position="90"/>
        <end position="113"/>
    </location>
</feature>
<keyword evidence="8" id="KW-1185">Reference proteome</keyword>
<protein>
    <recommendedName>
        <fullName evidence="6">Nematode cuticle collagen N-terminal domain-containing protein</fullName>
    </recommendedName>
</protein>
<gene>
    <name evidence="7" type="ORF">WR25_26884</name>
</gene>
<dbReference type="Proteomes" id="UP000218231">
    <property type="component" value="Unassembled WGS sequence"/>
</dbReference>
<feature type="transmembrane region" description="Helical" evidence="5">
    <location>
        <begin position="6"/>
        <end position="30"/>
    </location>
</feature>
<evidence type="ECO:0000256" key="4">
    <source>
        <dbReference type="SAM" id="MobiDB-lite"/>
    </source>
</evidence>
<keyword evidence="2" id="KW-0677">Repeat</keyword>
<dbReference type="OrthoDB" id="5983381at2759"/>
<proteinExistence type="predicted"/>
<keyword evidence="3" id="KW-1015">Disulfide bond</keyword>
<comment type="subunit">
    <text evidence="1">Collagen polypeptide chains are complexed within the cuticle by disulfide bonds and other types of covalent cross-links.</text>
</comment>
<dbReference type="SMART" id="SM01088">
    <property type="entry name" value="Col_cuticle_N"/>
    <property type="match status" value="1"/>
</dbReference>
<evidence type="ECO:0000256" key="2">
    <source>
        <dbReference type="ARBA" id="ARBA00022737"/>
    </source>
</evidence>
<dbReference type="PANTHER" id="PTHR24637">
    <property type="entry name" value="COLLAGEN"/>
    <property type="match status" value="1"/>
</dbReference>
<keyword evidence="5" id="KW-0472">Membrane</keyword>
<feature type="compositionally biased region" description="Low complexity" evidence="4">
    <location>
        <begin position="223"/>
        <end position="239"/>
    </location>
</feature>
<accession>A0A2A2J6Q8</accession>
<evidence type="ECO:0000256" key="3">
    <source>
        <dbReference type="ARBA" id="ARBA00023157"/>
    </source>
</evidence>
<dbReference type="PANTHER" id="PTHR24637:SF421">
    <property type="entry name" value="CUTICLE COLLAGEN DPY-2"/>
    <property type="match status" value="1"/>
</dbReference>
<dbReference type="AlphaFoldDB" id="A0A2A2J6Q8"/>
<dbReference type="Pfam" id="PF01391">
    <property type="entry name" value="Collagen"/>
    <property type="match status" value="1"/>
</dbReference>
<keyword evidence="5" id="KW-0812">Transmembrane</keyword>
<evidence type="ECO:0000256" key="5">
    <source>
        <dbReference type="SAM" id="Phobius"/>
    </source>
</evidence>
<evidence type="ECO:0000313" key="8">
    <source>
        <dbReference type="Proteomes" id="UP000218231"/>
    </source>
</evidence>
<organism evidence="7 8">
    <name type="scientific">Diploscapter pachys</name>
    <dbReference type="NCBI Taxonomy" id="2018661"/>
    <lineage>
        <taxon>Eukaryota</taxon>
        <taxon>Metazoa</taxon>
        <taxon>Ecdysozoa</taxon>
        <taxon>Nematoda</taxon>
        <taxon>Chromadorea</taxon>
        <taxon>Rhabditida</taxon>
        <taxon>Rhabditina</taxon>
        <taxon>Rhabditomorpha</taxon>
        <taxon>Rhabditoidea</taxon>
        <taxon>Rhabditidae</taxon>
        <taxon>Diploscapter</taxon>
    </lineage>
</organism>
<evidence type="ECO:0000256" key="1">
    <source>
        <dbReference type="ARBA" id="ARBA00011518"/>
    </source>
</evidence>
<dbReference type="EMBL" id="LIAE01010637">
    <property type="protein sequence ID" value="PAV57460.1"/>
    <property type="molecule type" value="Genomic_DNA"/>
</dbReference>
<feature type="region of interest" description="Disordered" evidence="4">
    <location>
        <begin position="212"/>
        <end position="243"/>
    </location>
</feature>
<evidence type="ECO:0000259" key="6">
    <source>
        <dbReference type="SMART" id="SM01088"/>
    </source>
</evidence>
<dbReference type="InterPro" id="IPR008160">
    <property type="entry name" value="Collagen"/>
</dbReference>
<dbReference type="GO" id="GO:0042302">
    <property type="term" value="F:structural constituent of cuticle"/>
    <property type="evidence" value="ECO:0007669"/>
    <property type="project" value="InterPro"/>
</dbReference>
<dbReference type="InterPro" id="IPR002486">
    <property type="entry name" value="Col_cuticle_N"/>
</dbReference>
<keyword evidence="5" id="KW-1133">Transmembrane helix</keyword>
<dbReference type="Pfam" id="PF01484">
    <property type="entry name" value="Col_cuticle_N"/>
    <property type="match status" value="1"/>
</dbReference>
<reference evidence="7 8" key="1">
    <citation type="journal article" date="2017" name="Curr. Biol.">
        <title>Genome architecture and evolution of a unichromosomal asexual nematode.</title>
        <authorList>
            <person name="Fradin H."/>
            <person name="Zegar C."/>
            <person name="Gutwein M."/>
            <person name="Lucas J."/>
            <person name="Kovtun M."/>
            <person name="Corcoran D."/>
            <person name="Baugh L.R."/>
            <person name="Kiontke K."/>
            <person name="Gunsalus K."/>
            <person name="Fitch D.H."/>
            <person name="Piano F."/>
        </authorList>
    </citation>
    <scope>NUCLEOTIDE SEQUENCE [LARGE SCALE GENOMIC DNA]</scope>
    <source>
        <strain evidence="7">PF1309</strain>
    </source>
</reference>